<accession>A0A166BAD8</accession>
<keyword evidence="1 5" id="KW-0378">Hydrolase</keyword>
<evidence type="ECO:0000256" key="3">
    <source>
        <dbReference type="ARBA" id="ARBA00023098"/>
    </source>
</evidence>
<evidence type="ECO:0000256" key="1">
    <source>
        <dbReference type="ARBA" id="ARBA00022801"/>
    </source>
</evidence>
<organism evidence="5 6">
    <name type="scientific">Pseudovibrio axinellae</name>
    <dbReference type="NCBI Taxonomy" id="989403"/>
    <lineage>
        <taxon>Bacteria</taxon>
        <taxon>Pseudomonadati</taxon>
        <taxon>Pseudomonadota</taxon>
        <taxon>Alphaproteobacteria</taxon>
        <taxon>Hyphomicrobiales</taxon>
        <taxon>Stappiaceae</taxon>
        <taxon>Pseudovibrio</taxon>
    </lineage>
</organism>
<dbReference type="GO" id="GO:0016042">
    <property type="term" value="P:lipid catabolic process"/>
    <property type="evidence" value="ECO:0007669"/>
    <property type="project" value="UniProtKB-KW"/>
</dbReference>
<protein>
    <submittedName>
        <fullName evidence="5">Alpha/beta hydrolase family protein</fullName>
    </submittedName>
</protein>
<dbReference type="RefSeq" id="WP_068000499.1">
    <property type="nucleotide sequence ID" value="NZ_FOFM01000003.1"/>
</dbReference>
<gene>
    <name evidence="5" type="ORF">PsAD2_00090</name>
</gene>
<dbReference type="OrthoDB" id="9814760at2"/>
<dbReference type="PATRIC" id="fig|989403.3.peg.93"/>
<dbReference type="InterPro" id="IPR029058">
    <property type="entry name" value="AB_hydrolase_fold"/>
</dbReference>
<evidence type="ECO:0000313" key="5">
    <source>
        <dbReference type="EMBL" id="KZL22065.1"/>
    </source>
</evidence>
<comment type="caution">
    <text evidence="5">The sequence shown here is derived from an EMBL/GenBank/DDBJ whole genome shotgun (WGS) entry which is preliminary data.</text>
</comment>
<name>A0A166BAD8_9HYPH</name>
<proteinExistence type="predicted"/>
<evidence type="ECO:0000313" key="6">
    <source>
        <dbReference type="Proteomes" id="UP000076577"/>
    </source>
</evidence>
<dbReference type="Pfam" id="PF12146">
    <property type="entry name" value="Hydrolase_4"/>
    <property type="match status" value="1"/>
</dbReference>
<feature type="domain" description="Serine aminopeptidase S33" evidence="4">
    <location>
        <begin position="59"/>
        <end position="184"/>
    </location>
</feature>
<sequence length="286" mass="30870">MMQKRTGAIELTVHGRLSGDTFPIFIFYPSLGAEESVQKGPYSMQLAWNAPIAEGIFPIVVISHGSGGTPLGYRDLARTLASNGYVVALPEHSGNSRNDNSLEGTDANLFKRPHHISEVIDAVLSSEAFGASTDRTRIAVLGHSMGGYTALAAAGGKPQNEAREPIEVQADERIRALVLMAPATPWLQGSGALDHITAPCLIFSAEHDAFTSSWHTDVVLNGYPDDVPIRHMPIANAGHFSFMSPFPKPLNQIPGFLPAQDPEGFNRAEFQPKLAKEVMKFLAQTV</sequence>
<dbReference type="PANTHER" id="PTHR10272:SF0">
    <property type="entry name" value="PLATELET-ACTIVATING FACTOR ACETYLHYDROLASE"/>
    <property type="match status" value="1"/>
</dbReference>
<dbReference type="SUPFAM" id="SSF53474">
    <property type="entry name" value="alpha/beta-Hydrolases"/>
    <property type="match status" value="1"/>
</dbReference>
<dbReference type="Gene3D" id="3.40.50.1820">
    <property type="entry name" value="alpha/beta hydrolase"/>
    <property type="match status" value="1"/>
</dbReference>
<evidence type="ECO:0000256" key="2">
    <source>
        <dbReference type="ARBA" id="ARBA00022963"/>
    </source>
</evidence>
<reference evidence="5 6" key="1">
    <citation type="journal article" date="2016" name="Front. Microbiol.">
        <title>Comparative Genomic Analysis Reveals a Diverse Repertoire of Genes Involved in Prokaryote-Eukaryote Interactions within the Pseudovibrio Genus.</title>
        <authorList>
            <person name="Romano S."/>
            <person name="Fernandez-Guerra A."/>
            <person name="Reen F.J."/>
            <person name="Glockner F.O."/>
            <person name="Crowley S.P."/>
            <person name="O'Sullivan O."/>
            <person name="Cotter P.D."/>
            <person name="Adams C."/>
            <person name="Dobson A.D."/>
            <person name="O'Gara F."/>
        </authorList>
    </citation>
    <scope>NUCLEOTIDE SEQUENCE [LARGE SCALE GENOMIC DNA]</scope>
    <source>
        <strain evidence="5 6">Ad2</strain>
    </source>
</reference>
<keyword evidence="6" id="KW-1185">Reference proteome</keyword>
<dbReference type="GO" id="GO:0003847">
    <property type="term" value="F:1-alkyl-2-acetylglycerophosphocholine esterase activity"/>
    <property type="evidence" value="ECO:0007669"/>
    <property type="project" value="TreeGrafter"/>
</dbReference>
<dbReference type="PANTHER" id="PTHR10272">
    <property type="entry name" value="PLATELET-ACTIVATING FACTOR ACETYLHYDROLASE"/>
    <property type="match status" value="1"/>
</dbReference>
<keyword evidence="3" id="KW-0443">Lipid metabolism</keyword>
<dbReference type="STRING" id="989403.SAMN05421798_103109"/>
<evidence type="ECO:0000259" key="4">
    <source>
        <dbReference type="Pfam" id="PF12146"/>
    </source>
</evidence>
<dbReference type="PIRSF" id="PIRSF031982">
    <property type="entry name" value="UCP031982_abhydr"/>
    <property type="match status" value="1"/>
</dbReference>
<dbReference type="AlphaFoldDB" id="A0A166BAD8"/>
<dbReference type="EMBL" id="LMCB01000001">
    <property type="protein sequence ID" value="KZL22065.1"/>
    <property type="molecule type" value="Genomic_DNA"/>
</dbReference>
<dbReference type="InterPro" id="IPR016986">
    <property type="entry name" value="UCP031982_abhydr"/>
</dbReference>
<dbReference type="Proteomes" id="UP000076577">
    <property type="component" value="Unassembled WGS sequence"/>
</dbReference>
<keyword evidence="2" id="KW-0442">Lipid degradation</keyword>
<dbReference type="InterPro" id="IPR022742">
    <property type="entry name" value="Hydrolase_4"/>
</dbReference>